<feature type="domain" description="N-acetyltransferase" evidence="1">
    <location>
        <begin position="1"/>
        <end position="146"/>
    </location>
</feature>
<protein>
    <submittedName>
        <fullName evidence="2">Acetyltransferase (GNAT) domain-containing protein</fullName>
    </submittedName>
</protein>
<evidence type="ECO:0000313" key="2">
    <source>
        <dbReference type="EMBL" id="SET58877.1"/>
    </source>
</evidence>
<organism evidence="2 3">
    <name type="scientific">[Clostridium] polysaccharolyticum</name>
    <dbReference type="NCBI Taxonomy" id="29364"/>
    <lineage>
        <taxon>Bacteria</taxon>
        <taxon>Bacillati</taxon>
        <taxon>Bacillota</taxon>
        <taxon>Clostridia</taxon>
        <taxon>Lachnospirales</taxon>
        <taxon>Lachnospiraceae</taxon>
    </lineage>
</organism>
<sequence length="289" mass="32770">MITNATKAMVPAMKEMWAVNFGDSDEYISFFFENHLKLDEKGMYQNQFVYQLNGQPVSMLSVLEAQLDNGQHKQEFWYIYAVVTAKEHRRKGYAGKVLLHVIELAKKKEIAVGLVPADEGLYRYYGKFGFESFFYNRTVKMNLLAGDGLADGWKLATAEQYKMMRDQFLANQGAVIWEKQAVEYAIKENENLGGKTYYLENTSYFLMVCPLEGKLIVRETNLPWDVLKNVCDSLAERFQCNTAFAVAPVGTWSQGAVVKHGMICNLGKSFSSLAGQSHVTEFYLGLALD</sequence>
<proteinExistence type="predicted"/>
<keyword evidence="3" id="KW-1185">Reference proteome</keyword>
<gene>
    <name evidence="2" type="ORF">SAMN04487772_13311</name>
</gene>
<dbReference type="GO" id="GO:0016747">
    <property type="term" value="F:acyltransferase activity, transferring groups other than amino-acyl groups"/>
    <property type="evidence" value="ECO:0007669"/>
    <property type="project" value="InterPro"/>
</dbReference>
<dbReference type="Proteomes" id="UP000199800">
    <property type="component" value="Unassembled WGS sequence"/>
</dbReference>
<dbReference type="Pfam" id="PF13527">
    <property type="entry name" value="Acetyltransf_9"/>
    <property type="match status" value="1"/>
</dbReference>
<dbReference type="AlphaFoldDB" id="A0A1I0FLF0"/>
<evidence type="ECO:0000259" key="1">
    <source>
        <dbReference type="PROSITE" id="PS51186"/>
    </source>
</evidence>
<dbReference type="RefSeq" id="WP_092478880.1">
    <property type="nucleotide sequence ID" value="NZ_FOHN01000033.1"/>
</dbReference>
<dbReference type="OrthoDB" id="1986015at2"/>
<dbReference type="STRING" id="29364.SAMN04487772_13311"/>
<evidence type="ECO:0000313" key="3">
    <source>
        <dbReference type="Proteomes" id="UP000199800"/>
    </source>
</evidence>
<dbReference type="CDD" id="cd04301">
    <property type="entry name" value="NAT_SF"/>
    <property type="match status" value="1"/>
</dbReference>
<dbReference type="SUPFAM" id="SSF55729">
    <property type="entry name" value="Acyl-CoA N-acyltransferases (Nat)"/>
    <property type="match status" value="1"/>
</dbReference>
<keyword evidence="2" id="KW-0808">Transferase</keyword>
<accession>A0A1I0FLF0</accession>
<name>A0A1I0FLF0_9FIRM</name>
<reference evidence="2 3" key="1">
    <citation type="submission" date="2016-10" db="EMBL/GenBank/DDBJ databases">
        <authorList>
            <person name="de Groot N.N."/>
        </authorList>
    </citation>
    <scope>NUCLEOTIDE SEQUENCE [LARGE SCALE GENOMIC DNA]</scope>
    <source>
        <strain evidence="2 3">DSM 1801</strain>
    </source>
</reference>
<dbReference type="EMBL" id="FOHN01000033">
    <property type="protein sequence ID" value="SET58877.1"/>
    <property type="molecule type" value="Genomic_DNA"/>
</dbReference>
<dbReference type="PROSITE" id="PS51186">
    <property type="entry name" value="GNAT"/>
    <property type="match status" value="1"/>
</dbReference>
<dbReference type="InterPro" id="IPR000182">
    <property type="entry name" value="GNAT_dom"/>
</dbReference>
<dbReference type="Gene3D" id="3.40.630.30">
    <property type="match status" value="1"/>
</dbReference>
<dbReference type="InterPro" id="IPR016181">
    <property type="entry name" value="Acyl_CoA_acyltransferase"/>
</dbReference>